<protein>
    <recommendedName>
        <fullName evidence="4">Tail assembly chaperone</fullName>
    </recommendedName>
</protein>
<comment type="caution">
    <text evidence="2">The sequence shown here is derived from an EMBL/GenBank/DDBJ whole genome shotgun (WGS) entry which is preliminary data.</text>
</comment>
<evidence type="ECO:0000256" key="1">
    <source>
        <dbReference type="SAM" id="MobiDB-lite"/>
    </source>
</evidence>
<organism evidence="2 3">
    <name type="scientific">Bifidobacterium panos</name>
    <dbReference type="NCBI Taxonomy" id="2675321"/>
    <lineage>
        <taxon>Bacteria</taxon>
        <taxon>Bacillati</taxon>
        <taxon>Actinomycetota</taxon>
        <taxon>Actinomycetes</taxon>
        <taxon>Bifidobacteriales</taxon>
        <taxon>Bifidobacteriaceae</taxon>
        <taxon>Bifidobacterium</taxon>
    </lineage>
</organism>
<proteinExistence type="predicted"/>
<accession>A0ABX1T0U1</accession>
<reference evidence="2 3" key="1">
    <citation type="submission" date="2020-02" db="EMBL/GenBank/DDBJ databases">
        <title>Characterization of phylogenetic diversity of novel bifidobacterial species isolated in Czech ZOOs.</title>
        <authorList>
            <person name="Lugli G.A."/>
            <person name="Vera N.B."/>
            <person name="Ventura M."/>
        </authorList>
    </citation>
    <scope>NUCLEOTIDE SEQUENCE [LARGE SCALE GENOMIC DNA]</scope>
    <source>
        <strain evidence="2 3">DSM 109963</strain>
    </source>
</reference>
<feature type="region of interest" description="Disordered" evidence="1">
    <location>
        <begin position="91"/>
        <end position="115"/>
    </location>
</feature>
<evidence type="ECO:0000313" key="2">
    <source>
        <dbReference type="EMBL" id="NMN02788.1"/>
    </source>
</evidence>
<dbReference type="EMBL" id="JAAIIJ010000028">
    <property type="protein sequence ID" value="NMN02788.1"/>
    <property type="molecule type" value="Genomic_DNA"/>
</dbReference>
<dbReference type="RefSeq" id="WP_172147033.1">
    <property type="nucleotide sequence ID" value="NZ_JAAIIJ010000028.1"/>
</dbReference>
<name>A0ABX1T0U1_9BIFI</name>
<sequence>MNLPDDLKRYGPSFLCDLLDGLEAVSGSLYRAWMMEHEPPAREGSTDGRSTLRLDWLGYDQDSMLVMDIGNTLEAIRTMLASYMGGRKAKPNLILPPGAPEENTPDSPRKVDGKGVNLTDYMRQVQAMFSGRGLSS</sequence>
<keyword evidence="3" id="KW-1185">Reference proteome</keyword>
<dbReference type="Proteomes" id="UP000553756">
    <property type="component" value="Unassembled WGS sequence"/>
</dbReference>
<evidence type="ECO:0000313" key="3">
    <source>
        <dbReference type="Proteomes" id="UP000553756"/>
    </source>
</evidence>
<gene>
    <name evidence="2" type="ORF">G1C94_1410</name>
</gene>
<evidence type="ECO:0008006" key="4">
    <source>
        <dbReference type="Google" id="ProtNLM"/>
    </source>
</evidence>